<organism evidence="3 4">
    <name type="scientific">Varibaculum cambriense</name>
    <dbReference type="NCBI Taxonomy" id="184870"/>
    <lineage>
        <taxon>Bacteria</taxon>
        <taxon>Bacillati</taxon>
        <taxon>Actinomycetota</taxon>
        <taxon>Actinomycetes</taxon>
        <taxon>Actinomycetales</taxon>
        <taxon>Actinomycetaceae</taxon>
        <taxon>Varibaculum</taxon>
    </lineage>
</organism>
<dbReference type="SUPFAM" id="SSF56747">
    <property type="entry name" value="Prim-pol domain"/>
    <property type="match status" value="1"/>
</dbReference>
<protein>
    <submittedName>
        <fullName evidence="3">Bifunctional DNA primase/polymerase</fullName>
    </submittedName>
</protein>
<sequence>MRLNETPRPYRKQPGENELTNPNPILSAALRYAACGWQVLPCLEQDGKQAGKPAKAPYYSRALELTHGAKSASGNPELIRQWWKEWPRALIGLAVPPHIAVIDIDPRNGGTLEALEAAIGGKLTRCPIVVSGRGDGGCHLYYQRPARLEGFTPLFGQVICDDGTALPGVDVKTHGGFCVAPPSLHPETGKPYRWEGNEFFTPPPYPQALGKLIERPPRPQPLPGKRVSRAGFNPIAGANMVSGLLATVAQARQGTRNNALFWAACRMQQNDLTGAATDWQGLRQAALATGLTAWEVDNTIHSARRRIGGHHAA</sequence>
<feature type="domain" description="DNA primase/polymerase bifunctional N-terminal" evidence="2">
    <location>
        <begin position="29"/>
        <end position="209"/>
    </location>
</feature>
<feature type="region of interest" description="Disordered" evidence="1">
    <location>
        <begin position="1"/>
        <end position="21"/>
    </location>
</feature>
<dbReference type="CDD" id="cd04859">
    <property type="entry name" value="Prim_Pol"/>
    <property type="match status" value="1"/>
</dbReference>
<gene>
    <name evidence="3" type="ORF">L0M99_04505</name>
</gene>
<evidence type="ECO:0000313" key="3">
    <source>
        <dbReference type="EMBL" id="MCG4617757.1"/>
    </source>
</evidence>
<dbReference type="RefSeq" id="WP_024059848.1">
    <property type="nucleotide sequence ID" value="NZ_JAKNHJ010000007.1"/>
</dbReference>
<dbReference type="Proteomes" id="UP001200537">
    <property type="component" value="Unassembled WGS sequence"/>
</dbReference>
<dbReference type="AlphaFoldDB" id="A0AAJ1BBA9"/>
<reference evidence="3" key="1">
    <citation type="submission" date="2022-01" db="EMBL/GenBank/DDBJ databases">
        <title>Collection of gut derived symbiotic bacterial strains cultured from healthy donors.</title>
        <authorList>
            <person name="Lin H."/>
            <person name="Kohout C."/>
            <person name="Waligurski E."/>
            <person name="Pamer E.G."/>
        </authorList>
    </citation>
    <scope>NUCLEOTIDE SEQUENCE</scope>
    <source>
        <strain evidence="3">DFI.7.46</strain>
    </source>
</reference>
<dbReference type="Pfam" id="PF09250">
    <property type="entry name" value="Prim-Pol"/>
    <property type="match status" value="1"/>
</dbReference>
<accession>A0AAJ1BBA9</accession>
<dbReference type="EMBL" id="JAKNHJ010000007">
    <property type="protein sequence ID" value="MCG4617757.1"/>
    <property type="molecule type" value="Genomic_DNA"/>
</dbReference>
<comment type="caution">
    <text evidence="3">The sequence shown here is derived from an EMBL/GenBank/DDBJ whole genome shotgun (WGS) entry which is preliminary data.</text>
</comment>
<evidence type="ECO:0000313" key="4">
    <source>
        <dbReference type="Proteomes" id="UP001200537"/>
    </source>
</evidence>
<evidence type="ECO:0000259" key="2">
    <source>
        <dbReference type="SMART" id="SM00943"/>
    </source>
</evidence>
<evidence type="ECO:0000256" key="1">
    <source>
        <dbReference type="SAM" id="MobiDB-lite"/>
    </source>
</evidence>
<name>A0AAJ1BBA9_9ACTO</name>
<proteinExistence type="predicted"/>
<dbReference type="InterPro" id="IPR015330">
    <property type="entry name" value="DNA_primase/pol_bifunc_N"/>
</dbReference>
<dbReference type="SMART" id="SM00943">
    <property type="entry name" value="Prim-Pol"/>
    <property type="match status" value="1"/>
</dbReference>